<dbReference type="InterPro" id="IPR015796">
    <property type="entry name" value="Impact_YigZ-like"/>
</dbReference>
<dbReference type="InterPro" id="IPR020569">
    <property type="entry name" value="UPF0029_Impact_CS"/>
</dbReference>
<proteinExistence type="inferred from homology"/>
<dbReference type="InterPro" id="IPR015269">
    <property type="entry name" value="UPF0029_Impact_C"/>
</dbReference>
<comment type="similarity">
    <text evidence="1">Belongs to the IMPACT family.</text>
</comment>
<accession>A0A9D2VZ91</accession>
<dbReference type="InterPro" id="IPR036956">
    <property type="entry name" value="Impact_N_sf"/>
</dbReference>
<evidence type="ECO:0000313" key="5">
    <source>
        <dbReference type="Proteomes" id="UP000813420"/>
    </source>
</evidence>
<organism evidence="4 5">
    <name type="scientific">Merdimonas faecis</name>
    <dbReference type="NCBI Taxonomy" id="1653435"/>
    <lineage>
        <taxon>Bacteria</taxon>
        <taxon>Bacillati</taxon>
        <taxon>Bacillota</taxon>
        <taxon>Clostridia</taxon>
        <taxon>Lachnospirales</taxon>
        <taxon>Lachnospiraceae</taxon>
        <taxon>Merdimonas</taxon>
    </lineage>
</organism>
<evidence type="ECO:0000256" key="1">
    <source>
        <dbReference type="ARBA" id="ARBA00007665"/>
    </source>
</evidence>
<dbReference type="GO" id="GO:0140469">
    <property type="term" value="P:GCN2-mediated signaling"/>
    <property type="evidence" value="ECO:0007669"/>
    <property type="project" value="TreeGrafter"/>
</dbReference>
<dbReference type="InterPro" id="IPR020568">
    <property type="entry name" value="Ribosomal_Su5_D2-typ_SF"/>
</dbReference>
<dbReference type="InterPro" id="IPR035647">
    <property type="entry name" value="EFG_III/V"/>
</dbReference>
<gene>
    <name evidence="4" type="ORF">K8V39_08410</name>
</gene>
<comment type="caution">
    <text evidence="4">The sequence shown here is derived from an EMBL/GenBank/DDBJ whole genome shotgun (WGS) entry which is preliminary data.</text>
</comment>
<dbReference type="InterPro" id="IPR023582">
    <property type="entry name" value="Impact"/>
</dbReference>
<dbReference type="EMBL" id="DYXE01000075">
    <property type="protein sequence ID" value="HJH50271.1"/>
    <property type="molecule type" value="Genomic_DNA"/>
</dbReference>
<feature type="domain" description="Impact N-terminal" evidence="2">
    <location>
        <begin position="19"/>
        <end position="122"/>
    </location>
</feature>
<evidence type="ECO:0000259" key="3">
    <source>
        <dbReference type="Pfam" id="PF09186"/>
    </source>
</evidence>
<dbReference type="GO" id="GO:0006446">
    <property type="term" value="P:regulation of translational initiation"/>
    <property type="evidence" value="ECO:0007669"/>
    <property type="project" value="TreeGrafter"/>
</dbReference>
<sequence length="219" mass="23868">MDREDRTVYEGGQGEIIEKKSRFIATVKPVKTEEEALEFIESLKKKYWDATHNCFAYIISGGTPLKRCSDDGEPSGTAGRPMLDVLEGESLSDVAVVVTRYFGGTLLGTGGLVRAYSGAVRAGLDASVLITRLRGIRLLIGTDYTGLGKIQYLLGQRGIKTLESRYTDAVELSVLVPDEEIEVLKQEITEATSGAAKLEEKEKCVFAMIDGEPVILEGK</sequence>
<dbReference type="GO" id="GO:0005737">
    <property type="term" value="C:cytoplasm"/>
    <property type="evidence" value="ECO:0007669"/>
    <property type="project" value="TreeGrafter"/>
</dbReference>
<protein>
    <submittedName>
        <fullName evidence="4">YigZ family protein</fullName>
    </submittedName>
</protein>
<dbReference type="AlphaFoldDB" id="A0A9D2VZ91"/>
<dbReference type="SUPFAM" id="SSF54980">
    <property type="entry name" value="EF-G C-terminal domain-like"/>
    <property type="match status" value="1"/>
</dbReference>
<dbReference type="Gene3D" id="3.30.230.30">
    <property type="entry name" value="Impact, N-terminal domain"/>
    <property type="match status" value="1"/>
</dbReference>
<dbReference type="Proteomes" id="UP000813420">
    <property type="component" value="Unassembled WGS sequence"/>
</dbReference>
<dbReference type="InterPro" id="IPR001498">
    <property type="entry name" value="Impact_N"/>
</dbReference>
<dbReference type="RefSeq" id="WP_277272272.1">
    <property type="nucleotide sequence ID" value="NZ_DYXE01000075.1"/>
</dbReference>
<dbReference type="PANTHER" id="PTHR16301:SF25">
    <property type="entry name" value="PROTEIN IMPACT"/>
    <property type="match status" value="1"/>
</dbReference>
<reference evidence="4" key="2">
    <citation type="submission" date="2021-09" db="EMBL/GenBank/DDBJ databases">
        <authorList>
            <person name="Gilroy R."/>
        </authorList>
    </citation>
    <scope>NUCLEOTIDE SEQUENCE</scope>
    <source>
        <strain evidence="4">USAMLcec4-12693</strain>
    </source>
</reference>
<dbReference type="PANTHER" id="PTHR16301">
    <property type="entry name" value="IMPACT-RELATED"/>
    <property type="match status" value="1"/>
</dbReference>
<name>A0A9D2VZ91_9FIRM</name>
<dbReference type="Pfam" id="PF09186">
    <property type="entry name" value="DUF1949"/>
    <property type="match status" value="1"/>
</dbReference>
<reference evidence="4" key="1">
    <citation type="journal article" date="2021" name="PeerJ">
        <title>Extensive microbial diversity within the chicken gut microbiome revealed by metagenomics and culture.</title>
        <authorList>
            <person name="Gilroy R."/>
            <person name="Ravi A."/>
            <person name="Getino M."/>
            <person name="Pursley I."/>
            <person name="Horton D.L."/>
            <person name="Alikhan N.F."/>
            <person name="Baker D."/>
            <person name="Gharbi K."/>
            <person name="Hall N."/>
            <person name="Watson M."/>
            <person name="Adriaenssens E.M."/>
            <person name="Foster-Nyarko E."/>
            <person name="Jarju S."/>
            <person name="Secka A."/>
            <person name="Antonio M."/>
            <person name="Oren A."/>
            <person name="Chaudhuri R.R."/>
            <person name="La Ragione R."/>
            <person name="Hildebrand F."/>
            <person name="Pallen M.J."/>
        </authorList>
    </citation>
    <scope>NUCLEOTIDE SEQUENCE</scope>
    <source>
        <strain evidence="4">USAMLcec4-12693</strain>
    </source>
</reference>
<evidence type="ECO:0000259" key="2">
    <source>
        <dbReference type="Pfam" id="PF01205"/>
    </source>
</evidence>
<dbReference type="Gene3D" id="3.30.70.240">
    <property type="match status" value="1"/>
</dbReference>
<dbReference type="Pfam" id="PF01205">
    <property type="entry name" value="Impact_N"/>
    <property type="match status" value="1"/>
</dbReference>
<dbReference type="SUPFAM" id="SSF54211">
    <property type="entry name" value="Ribosomal protein S5 domain 2-like"/>
    <property type="match status" value="1"/>
</dbReference>
<dbReference type="PROSITE" id="PS00910">
    <property type="entry name" value="UPF0029"/>
    <property type="match status" value="1"/>
</dbReference>
<evidence type="ECO:0000313" key="4">
    <source>
        <dbReference type="EMBL" id="HJH50271.1"/>
    </source>
</evidence>
<feature type="domain" description="UPF0029" evidence="3">
    <location>
        <begin position="143"/>
        <end position="194"/>
    </location>
</feature>
<dbReference type="NCBIfam" id="TIGR00257">
    <property type="entry name" value="IMPACT_YIGZ"/>
    <property type="match status" value="1"/>
</dbReference>